<keyword evidence="5 9" id="KW-0812">Transmembrane</keyword>
<keyword evidence="7" id="KW-0406">Ion transport</keyword>
<evidence type="ECO:0000256" key="4">
    <source>
        <dbReference type="ARBA" id="ARBA00022475"/>
    </source>
</evidence>
<evidence type="ECO:0000256" key="2">
    <source>
        <dbReference type="ARBA" id="ARBA00022448"/>
    </source>
</evidence>
<evidence type="ECO:0000256" key="9">
    <source>
        <dbReference type="SAM" id="Phobius"/>
    </source>
</evidence>
<evidence type="ECO:0000259" key="10">
    <source>
        <dbReference type="Pfam" id="PF00999"/>
    </source>
</evidence>
<evidence type="ECO:0000256" key="5">
    <source>
        <dbReference type="ARBA" id="ARBA00022692"/>
    </source>
</evidence>
<keyword evidence="12" id="KW-1185">Reference proteome</keyword>
<feature type="transmembrane region" description="Helical" evidence="9">
    <location>
        <begin position="337"/>
        <end position="357"/>
    </location>
</feature>
<feature type="transmembrane region" description="Helical" evidence="9">
    <location>
        <begin position="88"/>
        <end position="113"/>
    </location>
</feature>
<dbReference type="InterPro" id="IPR038770">
    <property type="entry name" value="Na+/solute_symporter_sf"/>
</dbReference>
<feature type="transmembrane region" description="Helical" evidence="9">
    <location>
        <begin position="119"/>
        <end position="139"/>
    </location>
</feature>
<dbReference type="NCBIfam" id="NF003715">
    <property type="entry name" value="PRK05326.1-2"/>
    <property type="match status" value="1"/>
</dbReference>
<dbReference type="Pfam" id="PF00999">
    <property type="entry name" value="Na_H_Exchanger"/>
    <property type="match status" value="1"/>
</dbReference>
<dbReference type="EMBL" id="JAFLNC010000002">
    <property type="protein sequence ID" value="MBO0333473.1"/>
    <property type="molecule type" value="Genomic_DNA"/>
</dbReference>
<dbReference type="RefSeq" id="WP_207043823.1">
    <property type="nucleotide sequence ID" value="NZ_JAFLNC010000002.1"/>
</dbReference>
<gene>
    <name evidence="11" type="ORF">J0X12_07605</name>
</gene>
<dbReference type="Proteomes" id="UP000664761">
    <property type="component" value="Unassembled WGS sequence"/>
</dbReference>
<feature type="transmembrane region" description="Helical" evidence="9">
    <location>
        <begin position="6"/>
        <end position="25"/>
    </location>
</feature>
<dbReference type="PANTHER" id="PTHR32507">
    <property type="entry name" value="NA(+)/H(+) ANTIPORTER 1"/>
    <property type="match status" value="1"/>
</dbReference>
<feature type="transmembrane region" description="Helical" evidence="9">
    <location>
        <begin position="276"/>
        <end position="294"/>
    </location>
</feature>
<keyword evidence="4" id="KW-1003">Cell membrane</keyword>
<dbReference type="PANTHER" id="PTHR32507:SF7">
    <property type="entry name" value="K(+)_H(+) ANTIPORTER NHAP2"/>
    <property type="match status" value="1"/>
</dbReference>
<evidence type="ECO:0000313" key="11">
    <source>
        <dbReference type="EMBL" id="MBO0333473.1"/>
    </source>
</evidence>
<feature type="transmembrane region" description="Helical" evidence="9">
    <location>
        <begin position="198"/>
        <end position="217"/>
    </location>
</feature>
<evidence type="ECO:0000256" key="1">
    <source>
        <dbReference type="ARBA" id="ARBA00004651"/>
    </source>
</evidence>
<feature type="transmembrane region" description="Helical" evidence="9">
    <location>
        <begin position="32"/>
        <end position="52"/>
    </location>
</feature>
<keyword evidence="8 9" id="KW-0472">Membrane</keyword>
<dbReference type="NCBIfam" id="NF003716">
    <property type="entry name" value="PRK05326.1-3"/>
    <property type="match status" value="1"/>
</dbReference>
<feature type="transmembrane region" description="Helical" evidence="9">
    <location>
        <begin position="58"/>
        <end position="76"/>
    </location>
</feature>
<feature type="transmembrane region" description="Helical" evidence="9">
    <location>
        <begin position="306"/>
        <end position="325"/>
    </location>
</feature>
<accession>A0ABS3F555</accession>
<evidence type="ECO:0000313" key="12">
    <source>
        <dbReference type="Proteomes" id="UP000664761"/>
    </source>
</evidence>
<feature type="domain" description="Cation/H+ exchanger transmembrane" evidence="10">
    <location>
        <begin position="19"/>
        <end position="388"/>
    </location>
</feature>
<organism evidence="11 12">
    <name type="scientific">Sneathiella sedimenti</name>
    <dbReference type="NCBI Taxonomy" id="2816034"/>
    <lineage>
        <taxon>Bacteria</taxon>
        <taxon>Pseudomonadati</taxon>
        <taxon>Pseudomonadota</taxon>
        <taxon>Alphaproteobacteria</taxon>
        <taxon>Sneathiellales</taxon>
        <taxon>Sneathiellaceae</taxon>
        <taxon>Sneathiella</taxon>
    </lineage>
</organism>
<reference evidence="11 12" key="1">
    <citation type="submission" date="2021-03" db="EMBL/GenBank/DDBJ databases">
        <title>Sneathiella sp. CAU 1612 isolated from Kang Won-do.</title>
        <authorList>
            <person name="Kim W."/>
        </authorList>
    </citation>
    <scope>NUCLEOTIDE SEQUENCE [LARGE SCALE GENOMIC DNA]</scope>
    <source>
        <strain evidence="11 12">CAU 1612</strain>
    </source>
</reference>
<dbReference type="InterPro" id="IPR006153">
    <property type="entry name" value="Cation/H_exchanger_TM"/>
</dbReference>
<evidence type="ECO:0000256" key="6">
    <source>
        <dbReference type="ARBA" id="ARBA00022989"/>
    </source>
</evidence>
<evidence type="ECO:0000256" key="3">
    <source>
        <dbReference type="ARBA" id="ARBA00022449"/>
    </source>
</evidence>
<comment type="caution">
    <text evidence="11">The sequence shown here is derived from an EMBL/GenBank/DDBJ whole genome shotgun (WGS) entry which is preliminary data.</text>
</comment>
<feature type="transmembrane region" description="Helical" evidence="9">
    <location>
        <begin position="229"/>
        <end position="255"/>
    </location>
</feature>
<keyword evidence="2" id="KW-0813">Transport</keyword>
<name>A0ABS3F555_9PROT</name>
<proteinExistence type="predicted"/>
<keyword evidence="3" id="KW-0050">Antiport</keyword>
<feature type="transmembrane region" description="Helical" evidence="9">
    <location>
        <begin position="369"/>
        <end position="394"/>
    </location>
</feature>
<dbReference type="Gene3D" id="1.20.1530.20">
    <property type="match status" value="1"/>
</dbReference>
<keyword evidence="6 9" id="KW-1133">Transmembrane helix</keyword>
<comment type="subcellular location">
    <subcellularLocation>
        <location evidence="1">Cell membrane</location>
        <topology evidence="1">Multi-pass membrane protein</topology>
    </subcellularLocation>
</comment>
<evidence type="ECO:0000256" key="8">
    <source>
        <dbReference type="ARBA" id="ARBA00023136"/>
    </source>
</evidence>
<protein>
    <submittedName>
        <fullName evidence="11">Potassium/proton antiporter</fullName>
    </submittedName>
</protein>
<sequence>MESLELILILVSFLFLIGCLLTPVADRLGAPFLLLFLCIGMLMGEDGIGGVSFDDFNLAYSIGSIALALILFSGGLDTSREIFRKAAAPAMALATFGVVATTVIVGVLIHVLFDLPMAIALLLGAVVGSTDAAATFLLLRQRNIKLKNGLGETLMVEAGINDPMAIFLTITMVAIVDNDLPIDLPTLISFLPELARQLGFGLVAGIIGGFVTAFLINRVKMPVSLFAPFAMAAALLLFNLTALGGGSGFLAVYICGAVLRDRMTHQTERVRQFHDGLSWICQIVLFLMLGLLVSPTEVLSQVPLGLGVAALLIFVARPLATTLSLTPFGVGWRQQMFVGWVGLRGAVPIFLAIIPVISPGPLSTGFFDVVFVVVVTSLLLQGWTLSLVAGWLGLVAETEEEPSQSLSEGKD</sequence>
<evidence type="ECO:0000256" key="7">
    <source>
        <dbReference type="ARBA" id="ARBA00023065"/>
    </source>
</evidence>